<evidence type="ECO:0000259" key="1">
    <source>
        <dbReference type="Pfam" id="PF04230"/>
    </source>
</evidence>
<keyword evidence="2" id="KW-0808">Transferase</keyword>
<dbReference type="RefSeq" id="WP_386364954.1">
    <property type="nucleotide sequence ID" value="NZ_JBHRXZ010000022.1"/>
</dbReference>
<evidence type="ECO:0000313" key="2">
    <source>
        <dbReference type="EMBL" id="MFC3608428.1"/>
    </source>
</evidence>
<feature type="domain" description="Polysaccharide pyruvyl transferase" evidence="1">
    <location>
        <begin position="74"/>
        <end position="189"/>
    </location>
</feature>
<name>A0ABV7T5T1_9GAMM</name>
<reference evidence="3" key="1">
    <citation type="journal article" date="2019" name="Int. J. Syst. Evol. Microbiol.">
        <title>The Global Catalogue of Microorganisms (GCM) 10K type strain sequencing project: providing services to taxonomists for standard genome sequencing and annotation.</title>
        <authorList>
            <consortium name="The Broad Institute Genomics Platform"/>
            <consortium name="The Broad Institute Genome Sequencing Center for Infectious Disease"/>
            <person name="Wu L."/>
            <person name="Ma J."/>
        </authorList>
    </citation>
    <scope>NUCLEOTIDE SEQUENCE [LARGE SCALE GENOMIC DNA]</scope>
    <source>
        <strain evidence="3">KCTC 42447</strain>
    </source>
</reference>
<evidence type="ECO:0000313" key="3">
    <source>
        <dbReference type="Proteomes" id="UP001595630"/>
    </source>
</evidence>
<gene>
    <name evidence="2" type="ORF">ACFOMF_11615</name>
</gene>
<dbReference type="Proteomes" id="UP001595630">
    <property type="component" value="Unassembled WGS sequence"/>
</dbReference>
<dbReference type="EMBL" id="JBHRXZ010000022">
    <property type="protein sequence ID" value="MFC3608428.1"/>
    <property type="molecule type" value="Genomic_DNA"/>
</dbReference>
<dbReference type="InterPro" id="IPR007345">
    <property type="entry name" value="Polysacch_pyruvyl_Trfase"/>
</dbReference>
<protein>
    <submittedName>
        <fullName evidence="2">Polysaccharide pyruvyl transferase family protein</fullName>
    </submittedName>
</protein>
<organism evidence="2 3">
    <name type="scientific">Stutzerimonas tarimensis</name>
    <dbReference type="NCBI Taxonomy" id="1507735"/>
    <lineage>
        <taxon>Bacteria</taxon>
        <taxon>Pseudomonadati</taxon>
        <taxon>Pseudomonadota</taxon>
        <taxon>Gammaproteobacteria</taxon>
        <taxon>Pseudomonadales</taxon>
        <taxon>Pseudomonadaceae</taxon>
        <taxon>Stutzerimonas</taxon>
    </lineage>
</organism>
<dbReference type="Pfam" id="PF04230">
    <property type="entry name" value="PS_pyruv_trans"/>
    <property type="match status" value="1"/>
</dbReference>
<keyword evidence="3" id="KW-1185">Reference proteome</keyword>
<proteinExistence type="predicted"/>
<comment type="caution">
    <text evidence="2">The sequence shown here is derived from an EMBL/GenBank/DDBJ whole genome shotgun (WGS) entry which is preliminary data.</text>
</comment>
<accession>A0ABV7T5T1</accession>
<dbReference type="GO" id="GO:0016740">
    <property type="term" value="F:transferase activity"/>
    <property type="evidence" value="ECO:0007669"/>
    <property type="project" value="UniProtKB-KW"/>
</dbReference>
<sequence>MKNVYFSGISNIGDELNRYIWPAVLGSVMEEDDRAALLGVGTLLSEDFNRRTADCDKVLVFGSGAGYGRAPAFDARWHFACVRGRHTSRLLGLDDDLAVADAAYLLATLDWSRQADTSAGVVVIPHHSTLGYVDWAHLCAEAGLTFLSPTLPASEFFQRLTGARLVLAEAMHGAILADVCRIPWVPFRYGQDFLEWKWLDWTEMFDLKVEIAAAEAFYDPRLHWTNRGRAFHLGRQFKRLAVDRGLGRAKWKKIVPPGDSQGAAGARMVGFLEGLARQEGYLSSDHILSSRVDELYARLNSLAQRHLQQDAEPLAGPARALFG</sequence>